<dbReference type="CDD" id="cd00130">
    <property type="entry name" value="PAS"/>
    <property type="match status" value="1"/>
</dbReference>
<feature type="transmembrane region" description="Helical" evidence="16">
    <location>
        <begin position="20"/>
        <end position="43"/>
    </location>
</feature>
<keyword evidence="12 16" id="KW-0472">Membrane</keyword>
<dbReference type="SMART" id="SM00387">
    <property type="entry name" value="HATPase_c"/>
    <property type="match status" value="1"/>
</dbReference>
<keyword evidence="8 21" id="KW-0418">Kinase</keyword>
<evidence type="ECO:0000256" key="14">
    <source>
        <dbReference type="ARBA" id="ARBA00068150"/>
    </source>
</evidence>
<proteinExistence type="predicted"/>
<evidence type="ECO:0000256" key="4">
    <source>
        <dbReference type="ARBA" id="ARBA00022553"/>
    </source>
</evidence>
<dbReference type="SMART" id="SM00448">
    <property type="entry name" value="REC"/>
    <property type="match status" value="1"/>
</dbReference>
<dbReference type="PROSITE" id="PS50110">
    <property type="entry name" value="RESPONSE_REGULATORY"/>
    <property type="match status" value="1"/>
</dbReference>
<dbReference type="AlphaFoldDB" id="A0A1Y0I5N7"/>
<keyword evidence="22" id="KW-1185">Reference proteome</keyword>
<dbReference type="Pfam" id="PF00512">
    <property type="entry name" value="HisKA"/>
    <property type="match status" value="1"/>
</dbReference>
<evidence type="ECO:0000256" key="10">
    <source>
        <dbReference type="ARBA" id="ARBA00022989"/>
    </source>
</evidence>
<dbReference type="Pfam" id="PF00072">
    <property type="entry name" value="Response_reg"/>
    <property type="match status" value="1"/>
</dbReference>
<keyword evidence="7" id="KW-0547">Nucleotide-binding</keyword>
<dbReference type="Pfam" id="PF03924">
    <property type="entry name" value="CHASE"/>
    <property type="match status" value="1"/>
</dbReference>
<evidence type="ECO:0000259" key="20">
    <source>
        <dbReference type="PROSITE" id="PS50839"/>
    </source>
</evidence>
<dbReference type="SMART" id="SM00086">
    <property type="entry name" value="PAC"/>
    <property type="match status" value="1"/>
</dbReference>
<evidence type="ECO:0000259" key="18">
    <source>
        <dbReference type="PROSITE" id="PS50110"/>
    </source>
</evidence>
<evidence type="ECO:0000256" key="8">
    <source>
        <dbReference type="ARBA" id="ARBA00022777"/>
    </source>
</evidence>
<evidence type="ECO:0000259" key="17">
    <source>
        <dbReference type="PROSITE" id="PS50109"/>
    </source>
</evidence>
<dbReference type="SMART" id="SM00091">
    <property type="entry name" value="PAS"/>
    <property type="match status" value="1"/>
</dbReference>
<dbReference type="InterPro" id="IPR000014">
    <property type="entry name" value="PAS"/>
</dbReference>
<dbReference type="PRINTS" id="PR00344">
    <property type="entry name" value="BCTRLSENSOR"/>
</dbReference>
<evidence type="ECO:0000256" key="12">
    <source>
        <dbReference type="ARBA" id="ARBA00023136"/>
    </source>
</evidence>
<dbReference type="InterPro" id="IPR001789">
    <property type="entry name" value="Sig_transdc_resp-reg_receiver"/>
</dbReference>
<dbReference type="InterPro" id="IPR006189">
    <property type="entry name" value="CHASE_dom"/>
</dbReference>
<dbReference type="PANTHER" id="PTHR45339">
    <property type="entry name" value="HYBRID SIGNAL TRANSDUCTION HISTIDINE KINASE J"/>
    <property type="match status" value="1"/>
</dbReference>
<keyword evidence="9" id="KW-0067">ATP-binding</keyword>
<comment type="catalytic activity">
    <reaction evidence="1">
        <text>ATP + protein L-histidine = ADP + protein N-phospho-L-histidine.</text>
        <dbReference type="EC" id="2.7.13.3"/>
    </reaction>
</comment>
<evidence type="ECO:0000256" key="9">
    <source>
        <dbReference type="ARBA" id="ARBA00022840"/>
    </source>
</evidence>
<comment type="subunit">
    <text evidence="13">At low DSF concentrations, interacts with RpfF.</text>
</comment>
<keyword evidence="11" id="KW-0902">Two-component regulatory system</keyword>
<dbReference type="InterPro" id="IPR003594">
    <property type="entry name" value="HATPase_dom"/>
</dbReference>
<keyword evidence="5" id="KW-0808">Transferase</keyword>
<dbReference type="PROSITE" id="PS50109">
    <property type="entry name" value="HIS_KIN"/>
    <property type="match status" value="1"/>
</dbReference>
<feature type="modified residue" description="4-aspartylphosphate" evidence="15">
    <location>
        <position position="759"/>
    </location>
</feature>
<dbReference type="GO" id="GO:0000155">
    <property type="term" value="F:phosphorelay sensor kinase activity"/>
    <property type="evidence" value="ECO:0007669"/>
    <property type="project" value="InterPro"/>
</dbReference>
<evidence type="ECO:0000256" key="1">
    <source>
        <dbReference type="ARBA" id="ARBA00000085"/>
    </source>
</evidence>
<dbReference type="Gene3D" id="1.10.287.130">
    <property type="match status" value="1"/>
</dbReference>
<evidence type="ECO:0000256" key="13">
    <source>
        <dbReference type="ARBA" id="ARBA00064003"/>
    </source>
</evidence>
<dbReference type="SUPFAM" id="SSF52172">
    <property type="entry name" value="CheY-like"/>
    <property type="match status" value="1"/>
</dbReference>
<dbReference type="EC" id="2.7.13.3" evidence="3"/>
<evidence type="ECO:0000313" key="21">
    <source>
        <dbReference type="EMBL" id="ARU55529.1"/>
    </source>
</evidence>
<dbReference type="SUPFAM" id="SSF55785">
    <property type="entry name" value="PYP-like sensor domain (PAS domain)"/>
    <property type="match status" value="1"/>
</dbReference>
<dbReference type="CDD" id="cd00082">
    <property type="entry name" value="HisKA"/>
    <property type="match status" value="1"/>
</dbReference>
<keyword evidence="4 15" id="KW-0597">Phosphoprotein</keyword>
<dbReference type="InterPro" id="IPR035965">
    <property type="entry name" value="PAS-like_dom_sf"/>
</dbReference>
<dbReference type="InterPro" id="IPR003661">
    <property type="entry name" value="HisK_dim/P_dom"/>
</dbReference>
<dbReference type="PROSITE" id="PS50113">
    <property type="entry name" value="PAC"/>
    <property type="match status" value="1"/>
</dbReference>
<evidence type="ECO:0000256" key="15">
    <source>
        <dbReference type="PROSITE-ProRule" id="PRU00169"/>
    </source>
</evidence>
<dbReference type="OrthoDB" id="5555669at2"/>
<dbReference type="Pfam" id="PF02518">
    <property type="entry name" value="HATPase_c"/>
    <property type="match status" value="1"/>
</dbReference>
<dbReference type="InterPro" id="IPR036097">
    <property type="entry name" value="HisK_dim/P_sf"/>
</dbReference>
<keyword evidence="6 16" id="KW-0812">Transmembrane</keyword>
<protein>
    <recommendedName>
        <fullName evidence="14">Sensory/regulatory protein RpfC</fullName>
        <ecNumber evidence="3">2.7.13.3</ecNumber>
    </recommendedName>
</protein>
<evidence type="ECO:0000256" key="11">
    <source>
        <dbReference type="ARBA" id="ARBA00023012"/>
    </source>
</evidence>
<organism evidence="21 22">
    <name type="scientific">Oleiphilus messinensis</name>
    <dbReference type="NCBI Taxonomy" id="141451"/>
    <lineage>
        <taxon>Bacteria</taxon>
        <taxon>Pseudomonadati</taxon>
        <taxon>Pseudomonadota</taxon>
        <taxon>Gammaproteobacteria</taxon>
        <taxon>Oceanospirillales</taxon>
        <taxon>Oleiphilaceae</taxon>
        <taxon>Oleiphilus</taxon>
    </lineage>
</organism>
<accession>A0A1Y0I5N7</accession>
<dbReference type="EMBL" id="CP021425">
    <property type="protein sequence ID" value="ARU55529.1"/>
    <property type="molecule type" value="Genomic_DNA"/>
</dbReference>
<dbReference type="SUPFAM" id="SSF55874">
    <property type="entry name" value="ATPase domain of HSP90 chaperone/DNA topoisomerase II/histidine kinase"/>
    <property type="match status" value="1"/>
</dbReference>
<dbReference type="InterPro" id="IPR000700">
    <property type="entry name" value="PAS-assoc_C"/>
</dbReference>
<dbReference type="SMART" id="SM01079">
    <property type="entry name" value="CHASE"/>
    <property type="match status" value="1"/>
</dbReference>
<feature type="domain" description="Histidine kinase" evidence="17">
    <location>
        <begin position="444"/>
        <end position="661"/>
    </location>
</feature>
<dbReference type="SMART" id="SM00388">
    <property type="entry name" value="HisKA"/>
    <property type="match status" value="1"/>
</dbReference>
<dbReference type="InterPro" id="IPR011006">
    <property type="entry name" value="CheY-like_superfamily"/>
</dbReference>
<evidence type="ECO:0000313" key="22">
    <source>
        <dbReference type="Proteomes" id="UP000196027"/>
    </source>
</evidence>
<sequence>MTGISVDQSQLLANLKRITVYYQLTFSLVIIALLTCTLYVDYLNNRNHVQQIRADVLKTLSIVRAQLEGDINANVQAVQGLVAAIHAEPGMNQERFQKFAKPLFDNKNQLRSLAAAPDLIISMIYPYEGNENAIGLDFTKNKLQKEAALRARDSRNLVLTGPVKLIQGGQGFIGRFPVYLQNAQNQNESFWGLVSAVIDVELLYKSSGISDTALSVAITSIEPDAPQRVFFGNPDVWNHTPITLPIKFPGSTWVLAAIPEKGWPELADNAGELRLLLFLFSLAVLLPFLKLLQVTRQNNDNEIRLQGLFDLSPVGIALNDYDTGAFVEINDAVLQPTGYTKDEFSKLSYWDITPRKYESAEALQIDSLQQTGAYGPYEKEYIRKDGTHYPVLLRGILIQDSSGRKYIWSIIEDISESKATERSLIQSKEMAESAAKAKSEFLATMSHEIRTPMNGVIGMLTLLEKSQLGADQSRQVQVAKSSAESLLTLINDILDFSKVDAGKLEFEAINFDLQALLGEVVEAMRFFANKKNLALILDLTDLSHSEVNGDPGRLRQIVNNLMGNAIKFTESGSVTLRGTIDKHYRFTGKVIDTGIGIDKAQQDTLFEAFTQVDASTTRKYGGTGLGLAICKRLCDLMDGTVSVESYVNGGSTFTFSVQLKPPSKPEEQHRNPQIDTDDKPQLAVAAFHNGKNNGDSAPVERPSDASESHAILIVEDNPFNQEVASMLLEEIGYKTEIANNGFEALGLLKENSYSLILMDCQMPVLDGYQTTSKIRAGEAGENHRKDLIIAMTANAMRGDAEKCIAAGMDDYLSKPIDIKLLDSTLQKWLHKN</sequence>
<name>A0A1Y0I5N7_9GAMM</name>
<dbReference type="FunFam" id="1.10.287.130:FF:000002">
    <property type="entry name" value="Two-component osmosensing histidine kinase"/>
    <property type="match status" value="1"/>
</dbReference>
<dbReference type="PANTHER" id="PTHR45339:SF1">
    <property type="entry name" value="HYBRID SIGNAL TRANSDUCTION HISTIDINE KINASE J"/>
    <property type="match status" value="1"/>
</dbReference>
<dbReference type="CDD" id="cd17546">
    <property type="entry name" value="REC_hyHK_CKI1_RcsC-like"/>
    <property type="match status" value="1"/>
</dbReference>
<evidence type="ECO:0000256" key="3">
    <source>
        <dbReference type="ARBA" id="ARBA00012438"/>
    </source>
</evidence>
<feature type="domain" description="CHASE" evidence="20">
    <location>
        <begin position="117"/>
        <end position="256"/>
    </location>
</feature>
<dbReference type="InterPro" id="IPR001610">
    <property type="entry name" value="PAC"/>
</dbReference>
<dbReference type="InterPro" id="IPR036890">
    <property type="entry name" value="HATPase_C_sf"/>
</dbReference>
<dbReference type="FunFam" id="3.30.565.10:FF:000010">
    <property type="entry name" value="Sensor histidine kinase RcsC"/>
    <property type="match status" value="1"/>
</dbReference>
<dbReference type="CDD" id="cd16922">
    <property type="entry name" value="HATPase_EvgS-ArcB-TorS-like"/>
    <property type="match status" value="1"/>
</dbReference>
<evidence type="ECO:0000256" key="2">
    <source>
        <dbReference type="ARBA" id="ARBA00004370"/>
    </source>
</evidence>
<dbReference type="Gene3D" id="3.40.50.2300">
    <property type="match status" value="1"/>
</dbReference>
<dbReference type="PROSITE" id="PS50839">
    <property type="entry name" value="CHASE"/>
    <property type="match status" value="1"/>
</dbReference>
<dbReference type="Gene3D" id="3.30.450.350">
    <property type="entry name" value="CHASE domain"/>
    <property type="match status" value="1"/>
</dbReference>
<dbReference type="GO" id="GO:0016020">
    <property type="term" value="C:membrane"/>
    <property type="evidence" value="ECO:0007669"/>
    <property type="project" value="UniProtKB-SubCell"/>
</dbReference>
<comment type="subcellular location">
    <subcellularLocation>
        <location evidence="2">Membrane</location>
    </subcellularLocation>
</comment>
<reference evidence="21 22" key="1">
    <citation type="submission" date="2017-05" db="EMBL/GenBank/DDBJ databases">
        <title>Genomic insights into alkan degradation activity of Oleiphilus messinensis.</title>
        <authorList>
            <person name="Kozyavkin S.A."/>
            <person name="Slesarev A.I."/>
            <person name="Golyshin P.N."/>
            <person name="Korzhenkov A."/>
            <person name="Golyshina O.N."/>
            <person name="Toshchakov S.V."/>
        </authorList>
    </citation>
    <scope>NUCLEOTIDE SEQUENCE [LARGE SCALE GENOMIC DNA]</scope>
    <source>
        <strain evidence="21 22">ME102</strain>
    </source>
</reference>
<evidence type="ECO:0000256" key="7">
    <source>
        <dbReference type="ARBA" id="ARBA00022741"/>
    </source>
</evidence>
<dbReference type="NCBIfam" id="TIGR00229">
    <property type="entry name" value="sensory_box"/>
    <property type="match status" value="1"/>
</dbReference>
<dbReference type="RefSeq" id="WP_087460624.1">
    <property type="nucleotide sequence ID" value="NZ_CP021425.1"/>
</dbReference>
<dbReference type="Pfam" id="PF13426">
    <property type="entry name" value="PAS_9"/>
    <property type="match status" value="1"/>
</dbReference>
<evidence type="ECO:0000256" key="5">
    <source>
        <dbReference type="ARBA" id="ARBA00022679"/>
    </source>
</evidence>
<evidence type="ECO:0000256" key="6">
    <source>
        <dbReference type="ARBA" id="ARBA00022692"/>
    </source>
</evidence>
<dbReference type="InterPro" id="IPR004358">
    <property type="entry name" value="Sig_transdc_His_kin-like_C"/>
</dbReference>
<dbReference type="GO" id="GO:0005524">
    <property type="term" value="F:ATP binding"/>
    <property type="evidence" value="ECO:0007669"/>
    <property type="project" value="UniProtKB-KW"/>
</dbReference>
<feature type="domain" description="Response regulatory" evidence="18">
    <location>
        <begin position="710"/>
        <end position="829"/>
    </location>
</feature>
<dbReference type="KEGG" id="ome:OLMES_1452"/>
<dbReference type="InterPro" id="IPR005467">
    <property type="entry name" value="His_kinase_dom"/>
</dbReference>
<evidence type="ECO:0000259" key="19">
    <source>
        <dbReference type="PROSITE" id="PS50113"/>
    </source>
</evidence>
<keyword evidence="10 16" id="KW-1133">Transmembrane helix</keyword>
<dbReference type="Proteomes" id="UP000196027">
    <property type="component" value="Chromosome"/>
</dbReference>
<feature type="domain" description="PAC" evidence="19">
    <location>
        <begin position="375"/>
        <end position="426"/>
    </location>
</feature>
<dbReference type="InterPro" id="IPR042240">
    <property type="entry name" value="CHASE_sf"/>
</dbReference>
<dbReference type="Gene3D" id="3.30.450.20">
    <property type="entry name" value="PAS domain"/>
    <property type="match status" value="1"/>
</dbReference>
<gene>
    <name evidence="21" type="ORF">OLMES_1452</name>
</gene>
<evidence type="ECO:0000256" key="16">
    <source>
        <dbReference type="SAM" id="Phobius"/>
    </source>
</evidence>
<dbReference type="SUPFAM" id="SSF47384">
    <property type="entry name" value="Homodimeric domain of signal transducing histidine kinase"/>
    <property type="match status" value="1"/>
</dbReference>
<dbReference type="Gene3D" id="3.30.565.10">
    <property type="entry name" value="Histidine kinase-like ATPase, C-terminal domain"/>
    <property type="match status" value="1"/>
</dbReference>